<accession>A0AAN8J5V8</accession>
<gene>
    <name evidence="2" type="ORF">SNE40_018682</name>
</gene>
<dbReference type="EMBL" id="JAZGQO010000014">
    <property type="protein sequence ID" value="KAK6170242.1"/>
    <property type="molecule type" value="Genomic_DNA"/>
</dbReference>
<feature type="region of interest" description="Disordered" evidence="1">
    <location>
        <begin position="73"/>
        <end position="97"/>
    </location>
</feature>
<evidence type="ECO:0000313" key="3">
    <source>
        <dbReference type="Proteomes" id="UP001347796"/>
    </source>
</evidence>
<proteinExistence type="predicted"/>
<evidence type="ECO:0000313" key="2">
    <source>
        <dbReference type="EMBL" id="KAK6170242.1"/>
    </source>
</evidence>
<reference evidence="2 3" key="1">
    <citation type="submission" date="2024-01" db="EMBL/GenBank/DDBJ databases">
        <title>The genome of the rayed Mediterranean limpet Patella caerulea (Linnaeus, 1758).</title>
        <authorList>
            <person name="Anh-Thu Weber A."/>
            <person name="Halstead-Nussloch G."/>
        </authorList>
    </citation>
    <scope>NUCLEOTIDE SEQUENCE [LARGE SCALE GENOMIC DNA]</scope>
    <source>
        <strain evidence="2">AATW-2023a</strain>
        <tissue evidence="2">Whole specimen</tissue>
    </source>
</reference>
<feature type="region of interest" description="Disordered" evidence="1">
    <location>
        <begin position="1"/>
        <end position="33"/>
    </location>
</feature>
<dbReference type="AlphaFoldDB" id="A0AAN8J5V8"/>
<sequence>MGGCYSTASNEAVQSPKHKLPRDRPVDRTNGKLEKEVQAYGGNFTPEEEEILLQTKSVGTNCEEDDNVEKRVVPSDSGIESLAPNSIKDENESPSRTESYLNDVNEEESWYNQTTDCNICKDTTKTDHTDCAKESTGDVQIQTYCSCGPRHAGKSTWQSNSTSICKTHMNSPKSKRNSDIAGLKSSFRDFMRKTDKKVRLSWKSSDSLDINKQMTTHLDRTKSEASEIFKDDISFCAPLAKFDSVDYSLDRQNSKNRISTLSTTSEIEALARDICNCEFYANNLTSELDSLVPEKRHESFPTEAKNILDKENSSEIPINDSVLPNSSNDIIPDQNNTRLKSKPNGHSIDFSEVNVKPKLMEKRVVKQVSLASLSSSVRPSLSSLADVTMTTHEGRDMVMIDVDTYTQILEELSLLKSKLSQLTTVIQAL</sequence>
<evidence type="ECO:0000256" key="1">
    <source>
        <dbReference type="SAM" id="MobiDB-lite"/>
    </source>
</evidence>
<comment type="caution">
    <text evidence="2">The sequence shown here is derived from an EMBL/GenBank/DDBJ whole genome shotgun (WGS) entry which is preliminary data.</text>
</comment>
<keyword evidence="3" id="KW-1185">Reference proteome</keyword>
<name>A0AAN8J5V8_PATCE</name>
<dbReference type="Proteomes" id="UP001347796">
    <property type="component" value="Unassembled WGS sequence"/>
</dbReference>
<feature type="compositionally biased region" description="Polar residues" evidence="1">
    <location>
        <begin position="1"/>
        <end position="13"/>
    </location>
</feature>
<feature type="compositionally biased region" description="Basic and acidic residues" evidence="1">
    <location>
        <begin position="22"/>
        <end position="33"/>
    </location>
</feature>
<protein>
    <submittedName>
        <fullName evidence="2">Uncharacterized protein</fullName>
    </submittedName>
</protein>
<organism evidence="2 3">
    <name type="scientific">Patella caerulea</name>
    <name type="common">Rayed Mediterranean limpet</name>
    <dbReference type="NCBI Taxonomy" id="87958"/>
    <lineage>
        <taxon>Eukaryota</taxon>
        <taxon>Metazoa</taxon>
        <taxon>Spiralia</taxon>
        <taxon>Lophotrochozoa</taxon>
        <taxon>Mollusca</taxon>
        <taxon>Gastropoda</taxon>
        <taxon>Patellogastropoda</taxon>
        <taxon>Patelloidea</taxon>
        <taxon>Patellidae</taxon>
        <taxon>Patella</taxon>
    </lineage>
</organism>